<organism evidence="1 2">
    <name type="scientific">Caerostris extrusa</name>
    <name type="common">Bark spider</name>
    <name type="synonym">Caerostris bankana</name>
    <dbReference type="NCBI Taxonomy" id="172846"/>
    <lineage>
        <taxon>Eukaryota</taxon>
        <taxon>Metazoa</taxon>
        <taxon>Ecdysozoa</taxon>
        <taxon>Arthropoda</taxon>
        <taxon>Chelicerata</taxon>
        <taxon>Arachnida</taxon>
        <taxon>Araneae</taxon>
        <taxon>Araneomorphae</taxon>
        <taxon>Entelegynae</taxon>
        <taxon>Araneoidea</taxon>
        <taxon>Araneidae</taxon>
        <taxon>Caerostris</taxon>
    </lineage>
</organism>
<accession>A0AAV4T5D6</accession>
<gene>
    <name evidence="1" type="ORF">CEXT_652981</name>
</gene>
<protein>
    <submittedName>
        <fullName evidence="1">Uncharacterized protein</fullName>
    </submittedName>
</protein>
<keyword evidence="2" id="KW-1185">Reference proteome</keyword>
<name>A0AAV4T5D6_CAEEX</name>
<proteinExistence type="predicted"/>
<evidence type="ECO:0000313" key="1">
    <source>
        <dbReference type="EMBL" id="GIY39108.1"/>
    </source>
</evidence>
<dbReference type="AlphaFoldDB" id="A0AAV4T5D6"/>
<sequence>MCFRNIHLQLKNGLKLEIEYIGVSSWLFNSNLKISIIRMSLVFAILLPTSAFSSVEASVDKNVEIQSVYVNILSLS</sequence>
<evidence type="ECO:0000313" key="2">
    <source>
        <dbReference type="Proteomes" id="UP001054945"/>
    </source>
</evidence>
<reference evidence="1 2" key="1">
    <citation type="submission" date="2021-06" db="EMBL/GenBank/DDBJ databases">
        <title>Caerostris extrusa draft genome.</title>
        <authorList>
            <person name="Kono N."/>
            <person name="Arakawa K."/>
        </authorList>
    </citation>
    <scope>NUCLEOTIDE SEQUENCE [LARGE SCALE GENOMIC DNA]</scope>
</reference>
<comment type="caution">
    <text evidence="1">The sequence shown here is derived from an EMBL/GenBank/DDBJ whole genome shotgun (WGS) entry which is preliminary data.</text>
</comment>
<dbReference type="Proteomes" id="UP001054945">
    <property type="component" value="Unassembled WGS sequence"/>
</dbReference>
<dbReference type="EMBL" id="BPLR01010405">
    <property type="protein sequence ID" value="GIY39108.1"/>
    <property type="molecule type" value="Genomic_DNA"/>
</dbReference>